<evidence type="ECO:0000259" key="1">
    <source>
        <dbReference type="Pfam" id="PF00174"/>
    </source>
</evidence>
<name>A0AAF1KWL0_9HYPH</name>
<accession>A0AAF1KWL0</accession>
<dbReference type="Gene3D" id="3.90.420.10">
    <property type="entry name" value="Oxidoreductase, molybdopterin-binding domain"/>
    <property type="match status" value="1"/>
</dbReference>
<keyword evidence="3" id="KW-1185">Reference proteome</keyword>
<dbReference type="InterPro" id="IPR000572">
    <property type="entry name" value="OxRdtase_Mopterin-bd_dom"/>
</dbReference>
<sequence length="148" mass="16227">MAQSLPAPKSAPILVISGDITNTNVAGTAQFDLPMLEALGMDKMSTKTPWYEGVVTFEGVPMDKLMKIVGAKGKSVRAVALNDYAINIPISDFAQYGTMLAIKRDGQYMPVRDKGPLFIVYPFDSNSELQTQTYYGRSAWQLAKLVVE</sequence>
<proteinExistence type="predicted"/>
<protein>
    <submittedName>
        <fullName evidence="2">Oxidoreductase</fullName>
    </submittedName>
</protein>
<dbReference type="Pfam" id="PF00174">
    <property type="entry name" value="Oxidored_molyb"/>
    <property type="match status" value="1"/>
</dbReference>
<dbReference type="Proteomes" id="UP000249499">
    <property type="component" value="Chromosome"/>
</dbReference>
<organism evidence="2 3">
    <name type="scientific">Rhizobium tumorigenes</name>
    <dbReference type="NCBI Taxonomy" id="2041385"/>
    <lineage>
        <taxon>Bacteria</taxon>
        <taxon>Pseudomonadati</taxon>
        <taxon>Pseudomonadota</taxon>
        <taxon>Alphaproteobacteria</taxon>
        <taxon>Hyphomicrobiales</taxon>
        <taxon>Rhizobiaceae</taxon>
        <taxon>Rhizobium/Agrobacterium group</taxon>
        <taxon>Rhizobium</taxon>
    </lineage>
</organism>
<dbReference type="KEGG" id="rtu:PR017_08790"/>
<evidence type="ECO:0000313" key="3">
    <source>
        <dbReference type="Proteomes" id="UP000249499"/>
    </source>
</evidence>
<dbReference type="InterPro" id="IPR036374">
    <property type="entry name" value="OxRdtase_Mopterin-bd_sf"/>
</dbReference>
<gene>
    <name evidence="2" type="ORF">PR017_08790</name>
</gene>
<reference evidence="2 3" key="1">
    <citation type="journal article" date="2018" name="Sci. Rep.">
        <title>Rhizobium tumorigenes sp. nov., a novel plant tumorigenic bacterium isolated from cane gall tumors on thornless blackberry.</title>
        <authorList>
            <person name="Kuzmanovi N."/>
            <person name="Smalla K."/>
            <person name="Gronow S."/>
            <person name="PuBawska J."/>
        </authorList>
    </citation>
    <scope>NUCLEOTIDE SEQUENCE [LARGE SCALE GENOMIC DNA]</scope>
    <source>
        <strain evidence="2 3">1078</strain>
    </source>
</reference>
<reference evidence="3" key="2">
    <citation type="journal article" date="2023" name="MicrobiologyOpen">
        <title>Genomics of the tumorigenes clade of the family Rhizobiaceae and description of Rhizobium rhododendri sp. nov.</title>
        <authorList>
            <person name="Kuzmanovic N."/>
            <person name="diCenzo G.C."/>
            <person name="Bunk B."/>
            <person name="Sproeer C."/>
            <person name="Fruehling A."/>
            <person name="Neumann-Schaal M."/>
            <person name="Overmann J."/>
            <person name="Smalla K."/>
        </authorList>
    </citation>
    <scope>NUCLEOTIDE SEQUENCE [LARGE SCALE GENOMIC DNA]</scope>
    <source>
        <strain evidence="3">1078</strain>
    </source>
</reference>
<dbReference type="EMBL" id="CP117255">
    <property type="protein sequence ID" value="WFR97179.1"/>
    <property type="molecule type" value="Genomic_DNA"/>
</dbReference>
<dbReference type="AlphaFoldDB" id="A0AAF1KWL0"/>
<dbReference type="SUPFAM" id="SSF56524">
    <property type="entry name" value="Oxidoreductase molybdopterin-binding domain"/>
    <property type="match status" value="1"/>
</dbReference>
<dbReference type="RefSeq" id="WP_206423233.1">
    <property type="nucleotide sequence ID" value="NZ_CP117255.1"/>
</dbReference>
<evidence type="ECO:0000313" key="2">
    <source>
        <dbReference type="EMBL" id="WFR97179.1"/>
    </source>
</evidence>
<feature type="domain" description="Oxidoreductase molybdopterin-binding" evidence="1">
    <location>
        <begin position="45"/>
        <end position="122"/>
    </location>
</feature>